<evidence type="ECO:0000256" key="1">
    <source>
        <dbReference type="ARBA" id="ARBA00022801"/>
    </source>
</evidence>
<dbReference type="Proteomes" id="UP000032544">
    <property type="component" value="Unassembled WGS sequence"/>
</dbReference>
<dbReference type="PANTHER" id="PTHR14226:SF29">
    <property type="entry name" value="NEUROPATHY TARGET ESTERASE SWS"/>
    <property type="match status" value="1"/>
</dbReference>
<gene>
    <name evidence="6" type="ORF">LH29_21215</name>
</gene>
<evidence type="ECO:0000259" key="5">
    <source>
        <dbReference type="PROSITE" id="PS51635"/>
    </source>
</evidence>
<evidence type="ECO:0000256" key="2">
    <source>
        <dbReference type="ARBA" id="ARBA00022963"/>
    </source>
</evidence>
<dbReference type="AlphaFoldDB" id="A0A0D8J730"/>
<organism evidence="6 7">
    <name type="scientific">Draconibacterium sediminis</name>
    <dbReference type="NCBI Taxonomy" id="1544798"/>
    <lineage>
        <taxon>Bacteria</taxon>
        <taxon>Pseudomonadati</taxon>
        <taxon>Bacteroidota</taxon>
        <taxon>Bacteroidia</taxon>
        <taxon>Marinilabiliales</taxon>
        <taxon>Prolixibacteraceae</taxon>
        <taxon>Draconibacterium</taxon>
    </lineage>
</organism>
<dbReference type="PANTHER" id="PTHR14226">
    <property type="entry name" value="NEUROPATHY TARGET ESTERASE/SWISS CHEESE D.MELANOGASTER"/>
    <property type="match status" value="1"/>
</dbReference>
<feature type="short sequence motif" description="DGA/G" evidence="4">
    <location>
        <begin position="208"/>
        <end position="210"/>
    </location>
</feature>
<dbReference type="InterPro" id="IPR050301">
    <property type="entry name" value="NTE"/>
</dbReference>
<sequence length="762" mass="86293">MIRSLLVIPLFIFAVLHGNAQSVGLVLSGGGAKGMAHIGVIRVLEENNIPIDYISGTSIGAIVGGLYAAGYSTEEMEELFKSDDFYFWSTGKIQREYRYYFKRQEDDPTWVQLRVAKKDEKVKILPPTNIIPGEQMDFAFMELTAATSAACNYDFNQLMVPYFCIAADVNNSKPLVLRNGDLGNAMRASMTVPLYFKPIEIDGKLLFDGGLLNNFPTDHMKEIFNPDIIIGHKVADDVRAADADDVMRQISNMVMRPTNFEIKPSDGILLETKFDNIGLLDFHKIDTVLARGEQTTLAQIDSIKQLIQRRIPKEVVQSKRDSFNARKPELNFQNIQVEGVTDPMQRQFIIQSIKHRNNIVSLSALKTEYFKLVADEQLKSIQPITRYNPGTGYFDLHLKVEPEKRLDLSIGGNISTKPINQGFAAINFRSYNSRAYSLHSNIYFGRFYSSFKLGGRIDYPTALPFYLESYLTFNRWDYFSSSTELIFEDVRSPFIIKDETNFRLETGLPLGLHSKIYAGIAYSSASNDFYQTDETDEGGTPNNSKFNAFVSKLAFENNSLNYKQYATEGAHRVIDGRFVIGEEKYIAGNNAKSATQLSNHNYFQLHAQSLRYFSLGERFVLGTHLESFLSTKKLFQTYRSTKLSAQGFSPTPHSKSLFINEFNSNNFLAGGLKAIFKFSPDWHLRVEGYGFCPIHEELEQADLTAVKSDDFINNYYLQGLAALVYQTGIGPVSLSFNYYEKSNTNLYVTLNFGYILFNKRGL</sequence>
<dbReference type="PATRIC" id="fig|1544798.3.peg.4421"/>
<keyword evidence="2 4" id="KW-0442">Lipid degradation</keyword>
<dbReference type="InterPro" id="IPR002641">
    <property type="entry name" value="PNPLA_dom"/>
</dbReference>
<keyword evidence="7" id="KW-1185">Reference proteome</keyword>
<dbReference type="Pfam" id="PF01734">
    <property type="entry name" value="Patatin"/>
    <property type="match status" value="1"/>
</dbReference>
<dbReference type="Gene3D" id="3.40.1090.10">
    <property type="entry name" value="Cytosolic phospholipase A2 catalytic domain"/>
    <property type="match status" value="2"/>
</dbReference>
<evidence type="ECO:0000256" key="4">
    <source>
        <dbReference type="PROSITE-ProRule" id="PRU01161"/>
    </source>
</evidence>
<evidence type="ECO:0000313" key="6">
    <source>
        <dbReference type="EMBL" id="KJF42311.1"/>
    </source>
</evidence>
<dbReference type="SUPFAM" id="SSF52151">
    <property type="entry name" value="FabD/lysophospholipase-like"/>
    <property type="match status" value="1"/>
</dbReference>
<feature type="active site" description="Nucleophile" evidence="4">
    <location>
        <position position="58"/>
    </location>
</feature>
<reference evidence="6 7" key="1">
    <citation type="submission" date="2014-09" db="EMBL/GenBank/DDBJ databases">
        <title>Draft Genome Sequence of Draconibacterium sp. JN14CK-3.</title>
        <authorList>
            <person name="Dong C."/>
            <person name="Lai Q."/>
            <person name="Shao Z."/>
        </authorList>
    </citation>
    <scope>NUCLEOTIDE SEQUENCE [LARGE SCALE GENOMIC DNA]</scope>
    <source>
        <strain evidence="6 7">JN14CK-3</strain>
    </source>
</reference>
<protein>
    <recommendedName>
        <fullName evidence="5">PNPLA domain-containing protein</fullName>
    </recommendedName>
</protein>
<dbReference type="EMBL" id="JRHC01000006">
    <property type="protein sequence ID" value="KJF42311.1"/>
    <property type="molecule type" value="Genomic_DNA"/>
</dbReference>
<proteinExistence type="predicted"/>
<name>A0A0D8J730_9BACT</name>
<keyword evidence="1 4" id="KW-0378">Hydrolase</keyword>
<feature type="short sequence motif" description="GXSXG" evidence="4">
    <location>
        <begin position="56"/>
        <end position="60"/>
    </location>
</feature>
<dbReference type="OrthoDB" id="9770965at2"/>
<dbReference type="STRING" id="1544798.LH29_21215"/>
<dbReference type="RefSeq" id="WP_045033100.1">
    <property type="nucleotide sequence ID" value="NZ_JRHC01000006.1"/>
</dbReference>
<comment type="caution">
    <text evidence="6">The sequence shown here is derived from an EMBL/GenBank/DDBJ whole genome shotgun (WGS) entry which is preliminary data.</text>
</comment>
<accession>A0A0D8J730</accession>
<dbReference type="GO" id="GO:0016787">
    <property type="term" value="F:hydrolase activity"/>
    <property type="evidence" value="ECO:0007669"/>
    <property type="project" value="UniProtKB-UniRule"/>
</dbReference>
<dbReference type="InterPro" id="IPR016035">
    <property type="entry name" value="Acyl_Trfase/lysoPLipase"/>
</dbReference>
<dbReference type="GO" id="GO:0016042">
    <property type="term" value="P:lipid catabolic process"/>
    <property type="evidence" value="ECO:0007669"/>
    <property type="project" value="UniProtKB-UniRule"/>
</dbReference>
<evidence type="ECO:0000313" key="7">
    <source>
        <dbReference type="Proteomes" id="UP000032544"/>
    </source>
</evidence>
<keyword evidence="3 4" id="KW-0443">Lipid metabolism</keyword>
<dbReference type="CDD" id="cd07205">
    <property type="entry name" value="Pat_PNPLA6_PNPLA7_NTE1_like"/>
    <property type="match status" value="1"/>
</dbReference>
<feature type="domain" description="PNPLA" evidence="5">
    <location>
        <begin position="25"/>
        <end position="221"/>
    </location>
</feature>
<feature type="short sequence motif" description="GXGXXG" evidence="4">
    <location>
        <begin position="29"/>
        <end position="34"/>
    </location>
</feature>
<feature type="active site" description="Proton acceptor" evidence="4">
    <location>
        <position position="208"/>
    </location>
</feature>
<dbReference type="PROSITE" id="PS51635">
    <property type="entry name" value="PNPLA"/>
    <property type="match status" value="1"/>
</dbReference>
<evidence type="ECO:0000256" key="3">
    <source>
        <dbReference type="ARBA" id="ARBA00023098"/>
    </source>
</evidence>